<proteinExistence type="predicted"/>
<evidence type="ECO:0000313" key="2">
    <source>
        <dbReference type="Proteomes" id="UP001307849"/>
    </source>
</evidence>
<name>A0AAN8NGJ1_9PEZI</name>
<comment type="caution">
    <text evidence="1">The sequence shown here is derived from an EMBL/GenBank/DDBJ whole genome shotgun (WGS) entry which is preliminary data.</text>
</comment>
<dbReference type="Proteomes" id="UP001307849">
    <property type="component" value="Unassembled WGS sequence"/>
</dbReference>
<evidence type="ECO:0000313" key="1">
    <source>
        <dbReference type="EMBL" id="KAK6511020.1"/>
    </source>
</evidence>
<reference evidence="1 2" key="1">
    <citation type="submission" date="2019-10" db="EMBL/GenBank/DDBJ databases">
        <authorList>
            <person name="Palmer J.M."/>
        </authorList>
    </citation>
    <scope>NUCLEOTIDE SEQUENCE [LARGE SCALE GENOMIC DNA]</scope>
    <source>
        <strain evidence="1 2">TWF506</strain>
    </source>
</reference>
<dbReference type="AlphaFoldDB" id="A0AAN8NGJ1"/>
<gene>
    <name evidence="1" type="ORF">TWF506_010104</name>
</gene>
<sequence>MTGEELTSLSFLDYGMINSGLDGRREEGRWVDISLSSSLLLKDALFSQDAIDNLKEEGGFQVCIFHPRLWGDTPWFPNPNVPFLPTGNNTVNEVIQTIKNVFVEKYLDEGDNYVYEISLSHEREEDEGIWKVVGTIERIEVNSFDGTSEEPGWNEAVDWGGTVDGGWGDDGVDIAWDS</sequence>
<organism evidence="1 2">
    <name type="scientific">Arthrobotrys conoides</name>
    <dbReference type="NCBI Taxonomy" id="74498"/>
    <lineage>
        <taxon>Eukaryota</taxon>
        <taxon>Fungi</taxon>
        <taxon>Dikarya</taxon>
        <taxon>Ascomycota</taxon>
        <taxon>Pezizomycotina</taxon>
        <taxon>Orbiliomycetes</taxon>
        <taxon>Orbiliales</taxon>
        <taxon>Orbiliaceae</taxon>
        <taxon>Arthrobotrys</taxon>
    </lineage>
</organism>
<dbReference type="EMBL" id="JAVHJM010000007">
    <property type="protein sequence ID" value="KAK6511020.1"/>
    <property type="molecule type" value="Genomic_DNA"/>
</dbReference>
<protein>
    <submittedName>
        <fullName evidence="1">Uncharacterized protein</fullName>
    </submittedName>
</protein>
<accession>A0AAN8NGJ1</accession>
<keyword evidence="2" id="KW-1185">Reference proteome</keyword>